<accession>A0ACC0Q6W2</accession>
<comment type="caution">
    <text evidence="1">The sequence shown here is derived from an EMBL/GenBank/DDBJ whole genome shotgun (WGS) entry which is preliminary data.</text>
</comment>
<evidence type="ECO:0000313" key="1">
    <source>
        <dbReference type="EMBL" id="KAI8573009.1"/>
    </source>
</evidence>
<keyword evidence="2" id="KW-1185">Reference proteome</keyword>
<dbReference type="EMBL" id="CM046388">
    <property type="protein sequence ID" value="KAI8573009.1"/>
    <property type="molecule type" value="Genomic_DNA"/>
</dbReference>
<proteinExistence type="predicted"/>
<organism evidence="1 2">
    <name type="scientific">Rhododendron molle</name>
    <name type="common">Chinese azalea</name>
    <name type="synonym">Azalea mollis</name>
    <dbReference type="NCBI Taxonomy" id="49168"/>
    <lineage>
        <taxon>Eukaryota</taxon>
        <taxon>Viridiplantae</taxon>
        <taxon>Streptophyta</taxon>
        <taxon>Embryophyta</taxon>
        <taxon>Tracheophyta</taxon>
        <taxon>Spermatophyta</taxon>
        <taxon>Magnoliopsida</taxon>
        <taxon>eudicotyledons</taxon>
        <taxon>Gunneridae</taxon>
        <taxon>Pentapetalae</taxon>
        <taxon>asterids</taxon>
        <taxon>Ericales</taxon>
        <taxon>Ericaceae</taxon>
        <taxon>Ericoideae</taxon>
        <taxon>Rhodoreae</taxon>
        <taxon>Rhododendron</taxon>
    </lineage>
</organism>
<evidence type="ECO:0000313" key="2">
    <source>
        <dbReference type="Proteomes" id="UP001062846"/>
    </source>
</evidence>
<dbReference type="Proteomes" id="UP001062846">
    <property type="component" value="Chromosome 1"/>
</dbReference>
<name>A0ACC0Q6W2_RHOML</name>
<sequence>MFPVTSPSSLMSPESVPSAMPPLSSNNDEIHSNEEEEELLSGDNEDEGCDEKGASEEDFEAHFEERVEKPEVGMIFDTPHEAYLYYSRYAKQNGFAVAKRSSKKGKDGNLRHVTYQCSRGGKARVRTTNPVRPRPQTKIQCPARLNFVIHPNGKWRLNTLTLEHNHDHTPGKAKFYKSNRVIEEHVKRKLVMNDKAGIPTYKTYDSLQIQVGGPENLPYNLKDCRNYLEGVRRSERMQGDAEAMHSYFMRMRGDNSDFFYAIDLDDNNRLRNVFWADARSRAACKEFGDVVTFDTTYLVNKYDMPFAPFVGVNHHGQSILLGCGLVCHEDTKSFSWFFKTWMTCMGDCAPEAIITDQCVAMKNAIEEVFPNTRHRWCIWHILKKVPEKLGNRDAYKSIGPCLCNIGFDSLTREDFEKDWDEFIKKYALEDSPWLHDLYLERNRWVPAFVKDVFWAGMSSTQRKQYENALAKKVETEKNEDLKSSQSFIPCITEDGLEKQFQNAYTNAKVKEFHEEFVEKINCSYHQTKAGDVWSEYEVKEWITYGEEKRRKRVSFIVNFNCQTNEANCNCRLFEFRGMVCRHQLMIFGDKGVQTLPDKYILRRWSKNVQRVHSRIRIKYDNSSRSIEARRYDNFCNLACEVGALVENSQEKYDKAMGVLRDLKEEFIESSVVCGSNMVFGTPNDSFSLGDGVVPSKESGNILDPEPLRRKGRPATKRKKGFY</sequence>
<gene>
    <name evidence="1" type="ORF">RHMOL_Rhmol01G0245700</name>
</gene>
<reference evidence="1" key="1">
    <citation type="submission" date="2022-02" db="EMBL/GenBank/DDBJ databases">
        <title>Plant Genome Project.</title>
        <authorList>
            <person name="Zhang R.-G."/>
        </authorList>
    </citation>
    <scope>NUCLEOTIDE SEQUENCE</scope>
    <source>
        <strain evidence="1">AT1</strain>
    </source>
</reference>
<protein>
    <submittedName>
        <fullName evidence="1">Uncharacterized protein</fullName>
    </submittedName>
</protein>